<organism evidence="2 3">
    <name type="scientific">Bimuria novae-zelandiae CBS 107.79</name>
    <dbReference type="NCBI Taxonomy" id="1447943"/>
    <lineage>
        <taxon>Eukaryota</taxon>
        <taxon>Fungi</taxon>
        <taxon>Dikarya</taxon>
        <taxon>Ascomycota</taxon>
        <taxon>Pezizomycotina</taxon>
        <taxon>Dothideomycetes</taxon>
        <taxon>Pleosporomycetidae</taxon>
        <taxon>Pleosporales</taxon>
        <taxon>Massarineae</taxon>
        <taxon>Didymosphaeriaceae</taxon>
        <taxon>Bimuria</taxon>
    </lineage>
</organism>
<evidence type="ECO:0000256" key="1">
    <source>
        <dbReference type="SAM" id="MobiDB-lite"/>
    </source>
</evidence>
<dbReference type="EMBL" id="ML976664">
    <property type="protein sequence ID" value="KAF1977262.1"/>
    <property type="molecule type" value="Genomic_DNA"/>
</dbReference>
<name>A0A6A5VNJ6_9PLEO</name>
<feature type="compositionally biased region" description="Basic residues" evidence="1">
    <location>
        <begin position="25"/>
        <end position="37"/>
    </location>
</feature>
<protein>
    <submittedName>
        <fullName evidence="2">Uncharacterized protein</fullName>
    </submittedName>
</protein>
<gene>
    <name evidence="2" type="ORF">BU23DRAFT_323742</name>
</gene>
<dbReference type="Proteomes" id="UP000800036">
    <property type="component" value="Unassembled WGS sequence"/>
</dbReference>
<keyword evidence="3" id="KW-1185">Reference proteome</keyword>
<dbReference type="AlphaFoldDB" id="A0A6A5VNJ6"/>
<evidence type="ECO:0000313" key="2">
    <source>
        <dbReference type="EMBL" id="KAF1977262.1"/>
    </source>
</evidence>
<reference evidence="2" key="1">
    <citation type="journal article" date="2020" name="Stud. Mycol.">
        <title>101 Dothideomycetes genomes: a test case for predicting lifestyles and emergence of pathogens.</title>
        <authorList>
            <person name="Haridas S."/>
            <person name="Albert R."/>
            <person name="Binder M."/>
            <person name="Bloem J."/>
            <person name="Labutti K."/>
            <person name="Salamov A."/>
            <person name="Andreopoulos B."/>
            <person name="Baker S."/>
            <person name="Barry K."/>
            <person name="Bills G."/>
            <person name="Bluhm B."/>
            <person name="Cannon C."/>
            <person name="Castanera R."/>
            <person name="Culley D."/>
            <person name="Daum C."/>
            <person name="Ezra D."/>
            <person name="Gonzalez J."/>
            <person name="Henrissat B."/>
            <person name="Kuo A."/>
            <person name="Liang C."/>
            <person name="Lipzen A."/>
            <person name="Lutzoni F."/>
            <person name="Magnuson J."/>
            <person name="Mondo S."/>
            <person name="Nolan M."/>
            <person name="Ohm R."/>
            <person name="Pangilinan J."/>
            <person name="Park H.-J."/>
            <person name="Ramirez L."/>
            <person name="Alfaro M."/>
            <person name="Sun H."/>
            <person name="Tritt A."/>
            <person name="Yoshinaga Y."/>
            <person name="Zwiers L.-H."/>
            <person name="Turgeon B."/>
            <person name="Goodwin S."/>
            <person name="Spatafora J."/>
            <person name="Crous P."/>
            <person name="Grigoriev I."/>
        </authorList>
    </citation>
    <scope>NUCLEOTIDE SEQUENCE</scope>
    <source>
        <strain evidence="2">CBS 107.79</strain>
    </source>
</reference>
<feature type="region of interest" description="Disordered" evidence="1">
    <location>
        <begin position="62"/>
        <end position="94"/>
    </location>
</feature>
<accession>A0A6A5VNJ6</accession>
<sequence length="94" mass="11010">MSGCRLDVSNHLNRPPTTFCLPTPRVRRTNFHPRPRPHPAPCYSRVPERRHPYWTSRFRYPASPIRPRRCTPSCTHHSNSTELSRSSKHALPRS</sequence>
<feature type="region of interest" description="Disordered" evidence="1">
    <location>
        <begin position="15"/>
        <end position="43"/>
    </location>
</feature>
<proteinExistence type="predicted"/>
<evidence type="ECO:0000313" key="3">
    <source>
        <dbReference type="Proteomes" id="UP000800036"/>
    </source>
</evidence>
<feature type="compositionally biased region" description="Polar residues" evidence="1">
    <location>
        <begin position="72"/>
        <end position="84"/>
    </location>
</feature>